<evidence type="ECO:0000256" key="1">
    <source>
        <dbReference type="ARBA" id="ARBA00022729"/>
    </source>
</evidence>
<accession>A0ABT0LGF7</accession>
<dbReference type="InterPro" id="IPR005220">
    <property type="entry name" value="CarO-like"/>
</dbReference>
<reference evidence="3 4" key="1">
    <citation type="submission" date="2022-01" db="EMBL/GenBank/DDBJ databases">
        <title>Whole genome-based taxonomy of the Shewanellaceae.</title>
        <authorList>
            <person name="Martin-Rodriguez A.J."/>
        </authorList>
    </citation>
    <scope>NUCLEOTIDE SEQUENCE [LARGE SCALE GENOMIC DNA]</scope>
    <source>
        <strain evidence="3 4">DSM 17177</strain>
    </source>
</reference>
<evidence type="ECO:0000256" key="2">
    <source>
        <dbReference type="SAM" id="SignalP"/>
    </source>
</evidence>
<feature type="chain" id="PRO_5046152997" evidence="2">
    <location>
        <begin position="24"/>
        <end position="118"/>
    </location>
</feature>
<feature type="signal peptide" evidence="2">
    <location>
        <begin position="1"/>
        <end position="23"/>
    </location>
</feature>
<dbReference type="EMBL" id="JAKIKS010000094">
    <property type="protein sequence ID" value="MCL1126570.1"/>
    <property type="molecule type" value="Genomic_DNA"/>
</dbReference>
<dbReference type="SUPFAM" id="SSF101756">
    <property type="entry name" value="Hypothetical protein YgiW"/>
    <property type="match status" value="1"/>
</dbReference>
<organism evidence="3 4">
    <name type="scientific">Shewanella surugensis</name>
    <dbReference type="NCBI Taxonomy" id="212020"/>
    <lineage>
        <taxon>Bacteria</taxon>
        <taxon>Pseudomonadati</taxon>
        <taxon>Pseudomonadota</taxon>
        <taxon>Gammaproteobacteria</taxon>
        <taxon>Alteromonadales</taxon>
        <taxon>Shewanellaceae</taxon>
        <taxon>Shewanella</taxon>
    </lineage>
</organism>
<keyword evidence="4" id="KW-1185">Reference proteome</keyword>
<evidence type="ECO:0000313" key="3">
    <source>
        <dbReference type="EMBL" id="MCL1126570.1"/>
    </source>
</evidence>
<dbReference type="RefSeq" id="WP_248941985.1">
    <property type="nucleotide sequence ID" value="NZ_JAKIKS010000094.1"/>
</dbReference>
<dbReference type="Proteomes" id="UP001203423">
    <property type="component" value="Unassembled WGS sequence"/>
</dbReference>
<evidence type="ECO:0000313" key="4">
    <source>
        <dbReference type="Proteomes" id="UP001203423"/>
    </source>
</evidence>
<protein>
    <submittedName>
        <fullName evidence="3">NirD/YgiW/YdeI family stress tolerance protein</fullName>
    </submittedName>
</protein>
<dbReference type="Pfam" id="PF04076">
    <property type="entry name" value="BOF"/>
    <property type="match status" value="1"/>
</dbReference>
<dbReference type="NCBIfam" id="NF033674">
    <property type="entry name" value="stress_OB_fold"/>
    <property type="match status" value="1"/>
</dbReference>
<dbReference type="PANTHER" id="PTHR36571:SF1">
    <property type="entry name" value="PROTEIN YGIW"/>
    <property type="match status" value="1"/>
</dbReference>
<dbReference type="InterPro" id="IPR036700">
    <property type="entry name" value="BOBF_sf"/>
</dbReference>
<sequence length="118" mass="12589">MKKLSLGIIALLSTSLFSLGIVAQEGGFIGPTKDNVTTVKMALEAEDNAQVTLTGYITSALGDEKYHFKDSSGEMTVDIDDDDWNGLKVTPDTKVIIQGEVDIDGPNAKIDVNTITAQ</sequence>
<dbReference type="Gene3D" id="2.40.50.200">
    <property type="entry name" value="Bacterial OB-fold"/>
    <property type="match status" value="1"/>
</dbReference>
<gene>
    <name evidence="3" type="ORF">L2764_19280</name>
</gene>
<keyword evidence="1 2" id="KW-0732">Signal</keyword>
<name>A0ABT0LGF7_9GAMM</name>
<dbReference type="PANTHER" id="PTHR36571">
    <property type="entry name" value="PROTEIN YGIW"/>
    <property type="match status" value="1"/>
</dbReference>
<comment type="caution">
    <text evidence="3">The sequence shown here is derived from an EMBL/GenBank/DDBJ whole genome shotgun (WGS) entry which is preliminary data.</text>
</comment>
<proteinExistence type="predicted"/>